<reference evidence="2" key="1">
    <citation type="submission" date="2020-03" db="EMBL/GenBank/DDBJ databases">
        <title>The deep terrestrial virosphere.</title>
        <authorList>
            <person name="Holmfeldt K."/>
            <person name="Nilsson E."/>
            <person name="Simone D."/>
            <person name="Lopez-Fernandez M."/>
            <person name="Wu X."/>
            <person name="de Brujin I."/>
            <person name="Lundin D."/>
            <person name="Andersson A."/>
            <person name="Bertilsson S."/>
            <person name="Dopson M."/>
        </authorList>
    </citation>
    <scope>NUCLEOTIDE SEQUENCE</scope>
    <source>
        <strain evidence="1">MM415A05793</strain>
        <strain evidence="2">TM448B01622</strain>
    </source>
</reference>
<evidence type="ECO:0000313" key="1">
    <source>
        <dbReference type="EMBL" id="QJA68770.1"/>
    </source>
</evidence>
<accession>A0A6M3XP27</accession>
<protein>
    <submittedName>
        <fullName evidence="2">Uncharacterized protein</fullName>
    </submittedName>
</protein>
<dbReference type="AlphaFoldDB" id="A0A6M3XP27"/>
<dbReference type="EMBL" id="MT141647">
    <property type="protein sequence ID" value="QJA68770.1"/>
    <property type="molecule type" value="Genomic_DNA"/>
</dbReference>
<dbReference type="EMBL" id="MT144798">
    <property type="protein sequence ID" value="QJH99589.1"/>
    <property type="molecule type" value="Genomic_DNA"/>
</dbReference>
<gene>
    <name evidence="1" type="ORF">MM415A05793_0011</name>
    <name evidence="2" type="ORF">TM448B01622_0004</name>
</gene>
<organism evidence="2">
    <name type="scientific">viral metagenome</name>
    <dbReference type="NCBI Taxonomy" id="1070528"/>
    <lineage>
        <taxon>unclassified sequences</taxon>
        <taxon>metagenomes</taxon>
        <taxon>organismal metagenomes</taxon>
    </lineage>
</organism>
<evidence type="ECO:0000313" key="2">
    <source>
        <dbReference type="EMBL" id="QJH99589.1"/>
    </source>
</evidence>
<name>A0A6M3XP27_9ZZZZ</name>
<proteinExistence type="predicted"/>
<sequence>MKTIRNTKLFNELKKNPEWSTLFTTGNYPESKDDDIPVLAGGLDHIDVKESGVYFHDIGMSSGGRILDNSFVIRPELVK</sequence>